<comment type="caution">
    <text evidence="2">The sequence shown here is derived from an EMBL/GenBank/DDBJ whole genome shotgun (WGS) entry which is preliminary data.</text>
</comment>
<feature type="compositionally biased region" description="Basic and acidic residues" evidence="1">
    <location>
        <begin position="138"/>
        <end position="157"/>
    </location>
</feature>
<proteinExistence type="predicted"/>
<reference evidence="2" key="1">
    <citation type="submission" date="2020-05" db="EMBL/GenBank/DDBJ databases">
        <title>WGS assembly of Panicum virgatum.</title>
        <authorList>
            <person name="Lovell J.T."/>
            <person name="Jenkins J."/>
            <person name="Shu S."/>
            <person name="Juenger T.E."/>
            <person name="Schmutz J."/>
        </authorList>
    </citation>
    <scope>NUCLEOTIDE SEQUENCE</scope>
    <source>
        <strain evidence="2">AP13</strain>
    </source>
</reference>
<evidence type="ECO:0000313" key="2">
    <source>
        <dbReference type="EMBL" id="KAG2573716.1"/>
    </source>
</evidence>
<feature type="region of interest" description="Disordered" evidence="1">
    <location>
        <begin position="253"/>
        <end position="316"/>
    </location>
</feature>
<keyword evidence="3" id="KW-1185">Reference proteome</keyword>
<name>A0A8T0QNZ0_PANVG</name>
<accession>A0A8T0QNZ0</accession>
<feature type="compositionally biased region" description="Low complexity" evidence="1">
    <location>
        <begin position="182"/>
        <end position="194"/>
    </location>
</feature>
<dbReference type="AlphaFoldDB" id="A0A8T0QNZ0"/>
<evidence type="ECO:0000256" key="1">
    <source>
        <dbReference type="SAM" id="MobiDB-lite"/>
    </source>
</evidence>
<feature type="region of interest" description="Disordered" evidence="1">
    <location>
        <begin position="82"/>
        <end position="241"/>
    </location>
</feature>
<feature type="compositionally biased region" description="Basic and acidic residues" evidence="1">
    <location>
        <begin position="101"/>
        <end position="129"/>
    </location>
</feature>
<protein>
    <submittedName>
        <fullName evidence="2">Uncharacterized protein</fullName>
    </submittedName>
</protein>
<evidence type="ECO:0000313" key="3">
    <source>
        <dbReference type="Proteomes" id="UP000823388"/>
    </source>
</evidence>
<sequence>MPLLFADAAARPRLHRLPRNRLHSATTRGARLPLATCPADARVCPRALMLPRRAPARPSHHRRSCAPASPNPNLAAYKILDAASANPSHPVRPNRRRRCHNRENRGGQKESRKRRSLEDKEEERKRRDTPPPPHRGGKNPEERRPNRGSDAAEEHHQPCALNDYPDEPAQHGTASTHLRRLTTAPSPSSTSPPARNTGASRTCVATAPRHWNSPSCRAQEPPQPHTPAPPSCPSPGRLSPTGASLAVLAARPPRTHAHGHCTDQDPASWPGREHRPTADRALPLPSSPRRRPCHLGSPPPRLDLPHHEPGGRAHEHDATFTMLPPLSSFRRTPGRRSRLAHTHTLATHARAAPDLVSRTRSALPLIGRTQLSAGGVTLSRGTCL</sequence>
<dbReference type="Proteomes" id="UP000823388">
    <property type="component" value="Chromosome 7K"/>
</dbReference>
<feature type="compositionally biased region" description="Basic and acidic residues" evidence="1">
    <location>
        <begin position="303"/>
        <end position="316"/>
    </location>
</feature>
<gene>
    <name evidence="2" type="ORF">PVAP13_7KG274155</name>
</gene>
<feature type="compositionally biased region" description="Pro residues" evidence="1">
    <location>
        <begin position="221"/>
        <end position="233"/>
    </location>
</feature>
<dbReference type="EMBL" id="CM029049">
    <property type="protein sequence ID" value="KAG2573716.1"/>
    <property type="molecule type" value="Genomic_DNA"/>
</dbReference>
<organism evidence="2 3">
    <name type="scientific">Panicum virgatum</name>
    <name type="common">Blackwell switchgrass</name>
    <dbReference type="NCBI Taxonomy" id="38727"/>
    <lineage>
        <taxon>Eukaryota</taxon>
        <taxon>Viridiplantae</taxon>
        <taxon>Streptophyta</taxon>
        <taxon>Embryophyta</taxon>
        <taxon>Tracheophyta</taxon>
        <taxon>Spermatophyta</taxon>
        <taxon>Magnoliopsida</taxon>
        <taxon>Liliopsida</taxon>
        <taxon>Poales</taxon>
        <taxon>Poaceae</taxon>
        <taxon>PACMAD clade</taxon>
        <taxon>Panicoideae</taxon>
        <taxon>Panicodae</taxon>
        <taxon>Paniceae</taxon>
        <taxon>Panicinae</taxon>
        <taxon>Panicum</taxon>
        <taxon>Panicum sect. Hiantes</taxon>
    </lineage>
</organism>